<dbReference type="AlphaFoldDB" id="A0AA38MYC6"/>
<evidence type="ECO:0000256" key="1">
    <source>
        <dbReference type="PROSITE-ProRule" id="PRU00176"/>
    </source>
</evidence>
<evidence type="ECO:0000313" key="5">
    <source>
        <dbReference type="Proteomes" id="UP001176059"/>
    </source>
</evidence>
<accession>A0AA38MYC6</accession>
<reference evidence="4" key="1">
    <citation type="submission" date="2022-08" db="EMBL/GenBank/DDBJ databases">
        <authorList>
            <consortium name="DOE Joint Genome Institute"/>
            <person name="Min B."/>
            <person name="Sierra-Patev S."/>
            <person name="Naranjo-Ortiz M."/>
            <person name="Looney B."/>
            <person name="Konkel Z."/>
            <person name="Slot J.C."/>
            <person name="Sakamoto Y."/>
            <person name="Steenwyk J.L."/>
            <person name="Rokas A."/>
            <person name="Carro J."/>
            <person name="Camarero S."/>
            <person name="Ferreira P."/>
            <person name="Molpeceres G."/>
            <person name="Ruiz-duenas F.J."/>
            <person name="Serrano A."/>
            <person name="Henrissat B."/>
            <person name="Drula E."/>
            <person name="Hughes K.W."/>
            <person name="Mata J.L."/>
            <person name="Ishikawa N.K."/>
            <person name="Vargas-Isla R."/>
            <person name="Ushijima S."/>
            <person name="Smith C.A."/>
            <person name="Ahrendt S."/>
            <person name="Andreopoulos W."/>
            <person name="He G."/>
            <person name="LaButti K."/>
            <person name="Lipzen A."/>
            <person name="Ng V."/>
            <person name="Riley R."/>
            <person name="Sandor L."/>
            <person name="Barry K."/>
            <person name="Martinez A.T."/>
            <person name="Xiao Y."/>
            <person name="Gibbons J.G."/>
            <person name="Terashima K."/>
            <person name="Hibbett D.S."/>
            <person name="Grigoriev I.V."/>
        </authorList>
    </citation>
    <scope>NUCLEOTIDE SEQUENCE</scope>
    <source>
        <strain evidence="4">ET3784</strain>
    </source>
</reference>
<dbReference type="Pfam" id="PF00076">
    <property type="entry name" value="RRM_1"/>
    <property type="match status" value="1"/>
</dbReference>
<dbReference type="SMART" id="SM00360">
    <property type="entry name" value="RRM"/>
    <property type="match status" value="1"/>
</dbReference>
<feature type="compositionally biased region" description="Low complexity" evidence="2">
    <location>
        <begin position="229"/>
        <end position="240"/>
    </location>
</feature>
<dbReference type="GO" id="GO:0003723">
    <property type="term" value="F:RNA binding"/>
    <property type="evidence" value="ECO:0007669"/>
    <property type="project" value="UniProtKB-UniRule"/>
</dbReference>
<feature type="region of interest" description="Disordered" evidence="2">
    <location>
        <begin position="90"/>
        <end position="375"/>
    </location>
</feature>
<dbReference type="Proteomes" id="UP001176059">
    <property type="component" value="Unassembled WGS sequence"/>
</dbReference>
<feature type="domain" description="RRM" evidence="3">
    <location>
        <begin position="3"/>
        <end position="84"/>
    </location>
</feature>
<dbReference type="PANTHER" id="PTHR23140:SF0">
    <property type="entry name" value="U2 SNRNP-ASSOCIATED SURP MOTIF-CONTAINING PROTEIN"/>
    <property type="match status" value="1"/>
</dbReference>
<dbReference type="InterPro" id="IPR000504">
    <property type="entry name" value="RRM_dom"/>
</dbReference>
<name>A0AA38MYC6_9AGAR</name>
<dbReference type="PANTHER" id="PTHR23140">
    <property type="entry name" value="RNA PROCESSING PROTEIN LD23810P"/>
    <property type="match status" value="1"/>
</dbReference>
<keyword evidence="5" id="KW-1185">Reference proteome</keyword>
<evidence type="ECO:0000313" key="4">
    <source>
        <dbReference type="EMBL" id="KAJ3729093.1"/>
    </source>
</evidence>
<dbReference type="GO" id="GO:0005634">
    <property type="term" value="C:nucleus"/>
    <property type="evidence" value="ECO:0007669"/>
    <property type="project" value="TreeGrafter"/>
</dbReference>
<feature type="compositionally biased region" description="Basic and acidic residues" evidence="2">
    <location>
        <begin position="280"/>
        <end position="291"/>
    </location>
</feature>
<feature type="compositionally biased region" description="Basic and acidic residues" evidence="2">
    <location>
        <begin position="115"/>
        <end position="148"/>
    </location>
</feature>
<feature type="compositionally biased region" description="Polar residues" evidence="2">
    <location>
        <begin position="305"/>
        <end position="331"/>
    </location>
</feature>
<evidence type="ECO:0000256" key="2">
    <source>
        <dbReference type="SAM" id="MobiDB-lite"/>
    </source>
</evidence>
<dbReference type="PROSITE" id="PS50102">
    <property type="entry name" value="RRM"/>
    <property type="match status" value="1"/>
</dbReference>
<dbReference type="InterPro" id="IPR051485">
    <property type="entry name" value="SR-CTD_assoc_factor"/>
</dbReference>
<keyword evidence="1" id="KW-0694">RNA-binding</keyword>
<sequence length="375" mass="42777">MVTTLFVAGLGPTARARELGEIFERFGPILRCDIMPPRKRRNSNNNNPYAFVEFAASPDAAVALESLNRTLYEGYLLKIAWAEHPPNHDDYDLAPSHSPSRRATKRLRSRSPLPIRRDPSRVPRTEPDLRHDSTSRYERSDYRARDDDQYSESPSDYKRSWDHHAGPIARDDWDSRHYEPSRNRYSERRDRTWDSQSTPYHERRMKDVSHSGYDHHVGHHDDAGRSSHSRSSQSSRTSRASRFHAPTASSTGKNGTAERRYERCSWDRSSDTIDSSRLVRYPDADEAREFAPNRSEPNGRAPSPIKQQEGLTSWTSGSLETSKTSGNSSMSYADRIDYASTPPGPSRLDISDAIDEEDYAKTPPGEPPRVLDDKE</sequence>
<dbReference type="InterPro" id="IPR035979">
    <property type="entry name" value="RBD_domain_sf"/>
</dbReference>
<feature type="compositionally biased region" description="Basic and acidic residues" evidence="2">
    <location>
        <begin position="155"/>
        <end position="193"/>
    </location>
</feature>
<gene>
    <name evidence="4" type="ORF">DFJ43DRAFT_479905</name>
</gene>
<protein>
    <recommendedName>
        <fullName evidence="3">RRM domain-containing protein</fullName>
    </recommendedName>
</protein>
<evidence type="ECO:0000259" key="3">
    <source>
        <dbReference type="PROSITE" id="PS50102"/>
    </source>
</evidence>
<dbReference type="InterPro" id="IPR012677">
    <property type="entry name" value="Nucleotide-bd_a/b_plait_sf"/>
</dbReference>
<organism evidence="4 5">
    <name type="scientific">Lentinula guzmanii</name>
    <dbReference type="NCBI Taxonomy" id="2804957"/>
    <lineage>
        <taxon>Eukaryota</taxon>
        <taxon>Fungi</taxon>
        <taxon>Dikarya</taxon>
        <taxon>Basidiomycota</taxon>
        <taxon>Agaricomycotina</taxon>
        <taxon>Agaricomycetes</taxon>
        <taxon>Agaricomycetidae</taxon>
        <taxon>Agaricales</taxon>
        <taxon>Marasmiineae</taxon>
        <taxon>Omphalotaceae</taxon>
        <taxon>Lentinula</taxon>
    </lineage>
</organism>
<dbReference type="EMBL" id="JANVFO010000037">
    <property type="protein sequence ID" value="KAJ3729093.1"/>
    <property type="molecule type" value="Genomic_DNA"/>
</dbReference>
<dbReference type="Gene3D" id="3.30.70.330">
    <property type="match status" value="1"/>
</dbReference>
<feature type="compositionally biased region" description="Basic residues" evidence="2">
    <location>
        <begin position="99"/>
        <end position="109"/>
    </location>
</feature>
<reference evidence="4" key="2">
    <citation type="journal article" date="2023" name="Proc. Natl. Acad. Sci. U.S.A.">
        <title>A global phylogenomic analysis of the shiitake genus Lentinula.</title>
        <authorList>
            <person name="Sierra-Patev S."/>
            <person name="Min B."/>
            <person name="Naranjo-Ortiz M."/>
            <person name="Looney B."/>
            <person name="Konkel Z."/>
            <person name="Slot J.C."/>
            <person name="Sakamoto Y."/>
            <person name="Steenwyk J.L."/>
            <person name="Rokas A."/>
            <person name="Carro J."/>
            <person name="Camarero S."/>
            <person name="Ferreira P."/>
            <person name="Molpeceres G."/>
            <person name="Ruiz-Duenas F.J."/>
            <person name="Serrano A."/>
            <person name="Henrissat B."/>
            <person name="Drula E."/>
            <person name="Hughes K.W."/>
            <person name="Mata J.L."/>
            <person name="Ishikawa N.K."/>
            <person name="Vargas-Isla R."/>
            <person name="Ushijima S."/>
            <person name="Smith C.A."/>
            <person name="Donoghue J."/>
            <person name="Ahrendt S."/>
            <person name="Andreopoulos W."/>
            <person name="He G."/>
            <person name="LaButti K."/>
            <person name="Lipzen A."/>
            <person name="Ng V."/>
            <person name="Riley R."/>
            <person name="Sandor L."/>
            <person name="Barry K."/>
            <person name="Martinez A.T."/>
            <person name="Xiao Y."/>
            <person name="Gibbons J.G."/>
            <person name="Terashima K."/>
            <person name="Grigoriev I.V."/>
            <person name="Hibbett D."/>
        </authorList>
    </citation>
    <scope>NUCLEOTIDE SEQUENCE</scope>
    <source>
        <strain evidence="4">ET3784</strain>
    </source>
</reference>
<dbReference type="SUPFAM" id="SSF54928">
    <property type="entry name" value="RNA-binding domain, RBD"/>
    <property type="match status" value="1"/>
</dbReference>
<proteinExistence type="predicted"/>
<feature type="compositionally biased region" description="Basic and acidic residues" evidence="2">
    <location>
        <begin position="256"/>
        <end position="271"/>
    </location>
</feature>
<comment type="caution">
    <text evidence="4">The sequence shown here is derived from an EMBL/GenBank/DDBJ whole genome shotgun (WGS) entry which is preliminary data.</text>
</comment>
<feature type="compositionally biased region" description="Basic and acidic residues" evidence="2">
    <location>
        <begin position="200"/>
        <end position="225"/>
    </location>
</feature>